<sequence>MTPGSENVTCFAAYRAERLRAQIRHRLWELRQRNGSRSRPEMKSLENELSTMCLHLAKLNEAQETR</sequence>
<evidence type="ECO:0000313" key="1">
    <source>
        <dbReference type="EMBL" id="SFT21703.1"/>
    </source>
</evidence>
<protein>
    <submittedName>
        <fullName evidence="1">Uncharacterized protein</fullName>
    </submittedName>
</protein>
<reference evidence="2" key="1">
    <citation type="submission" date="2016-10" db="EMBL/GenBank/DDBJ databases">
        <authorList>
            <person name="Varghese N."/>
            <person name="Submissions S."/>
        </authorList>
    </citation>
    <scope>NUCLEOTIDE SEQUENCE [LARGE SCALE GENOMIC DNA]</scope>
    <source>
        <strain evidence="2">DSM 26894</strain>
    </source>
</reference>
<dbReference type="EMBL" id="FOZW01000015">
    <property type="protein sequence ID" value="SFT21703.1"/>
    <property type="molecule type" value="Genomic_DNA"/>
</dbReference>
<name>A0A1I6W6U0_9RHOB</name>
<proteinExistence type="predicted"/>
<dbReference type="STRING" id="311180.SAMN04488050_115100"/>
<evidence type="ECO:0000313" key="2">
    <source>
        <dbReference type="Proteomes" id="UP000199392"/>
    </source>
</evidence>
<gene>
    <name evidence="1" type="ORF">SAMN04488050_115100</name>
</gene>
<organism evidence="1 2">
    <name type="scientific">Alloyangia pacifica</name>
    <dbReference type="NCBI Taxonomy" id="311180"/>
    <lineage>
        <taxon>Bacteria</taxon>
        <taxon>Pseudomonadati</taxon>
        <taxon>Pseudomonadota</taxon>
        <taxon>Alphaproteobacteria</taxon>
        <taxon>Rhodobacterales</taxon>
        <taxon>Roseobacteraceae</taxon>
        <taxon>Alloyangia</taxon>
    </lineage>
</organism>
<accession>A0A1I6W6U0</accession>
<dbReference type="AlphaFoldDB" id="A0A1I6W6U0"/>
<dbReference type="Proteomes" id="UP000199392">
    <property type="component" value="Unassembled WGS sequence"/>
</dbReference>
<keyword evidence="2" id="KW-1185">Reference proteome</keyword>